<feature type="compositionally biased region" description="Low complexity" evidence="1">
    <location>
        <begin position="52"/>
        <end position="66"/>
    </location>
</feature>
<sequence length="235" mass="24712">MLDVDSIVGVNVSSSMAGACVQAFVRLDCRKLDGEKLKKYFHEPKLIVVGSSATSSVTSRSGRSGTEPPPPHPHPHPQALLNHSTGIPVGLLRISTSPDGSHSIASGRSRSRSSSFCASLARTGGFGELETSGTPVDPIVVQYLPNLEHSTNWELQSGSARHNTNSQASAGNQTAQISSTAASLLTQLSGQLQQLSSSNATAPLKRPPSTDSHTQKELGEFNLPAPPSPDMLDVR</sequence>
<evidence type="ECO:0000256" key="1">
    <source>
        <dbReference type="SAM" id="MobiDB-lite"/>
    </source>
</evidence>
<feature type="region of interest" description="Disordered" evidence="1">
    <location>
        <begin position="194"/>
        <end position="235"/>
    </location>
</feature>
<reference evidence="2 3" key="2">
    <citation type="submission" date="2018-11" db="EMBL/GenBank/DDBJ databases">
        <authorList>
            <consortium name="Pathogen Informatics"/>
        </authorList>
    </citation>
    <scope>NUCLEOTIDE SEQUENCE [LARGE SCALE GENOMIC DNA]</scope>
</reference>
<evidence type="ECO:0000313" key="3">
    <source>
        <dbReference type="Proteomes" id="UP000274429"/>
    </source>
</evidence>
<accession>A0A158RDY0</accession>
<gene>
    <name evidence="2" type="ORF">TTAC_LOCUS6285</name>
</gene>
<name>A0A158RDY0_HYDTA</name>
<dbReference type="EMBL" id="UYWX01020298">
    <property type="protein sequence ID" value="VDM30472.1"/>
    <property type="molecule type" value="Genomic_DNA"/>
</dbReference>
<organism evidence="4">
    <name type="scientific">Hydatigena taeniaeformis</name>
    <name type="common">Feline tapeworm</name>
    <name type="synonym">Taenia taeniaeformis</name>
    <dbReference type="NCBI Taxonomy" id="6205"/>
    <lineage>
        <taxon>Eukaryota</taxon>
        <taxon>Metazoa</taxon>
        <taxon>Spiralia</taxon>
        <taxon>Lophotrochozoa</taxon>
        <taxon>Platyhelminthes</taxon>
        <taxon>Cestoda</taxon>
        <taxon>Eucestoda</taxon>
        <taxon>Cyclophyllidea</taxon>
        <taxon>Taeniidae</taxon>
        <taxon>Hydatigera</taxon>
    </lineage>
</organism>
<dbReference type="WBParaSite" id="TTAC_0000630001-mRNA-1">
    <property type="protein sequence ID" value="TTAC_0000630001-mRNA-1"/>
    <property type="gene ID" value="TTAC_0000630001"/>
</dbReference>
<proteinExistence type="predicted"/>
<dbReference type="Proteomes" id="UP000274429">
    <property type="component" value="Unassembled WGS sequence"/>
</dbReference>
<keyword evidence="3" id="KW-1185">Reference proteome</keyword>
<feature type="region of interest" description="Disordered" evidence="1">
    <location>
        <begin position="156"/>
        <end position="175"/>
    </location>
</feature>
<dbReference type="OrthoDB" id="6283537at2759"/>
<protein>
    <submittedName>
        <fullName evidence="4">Guanylate cyclase domain-containing protein</fullName>
    </submittedName>
</protein>
<dbReference type="AlphaFoldDB" id="A0A158RDY0"/>
<reference evidence="4" key="1">
    <citation type="submission" date="2016-04" db="UniProtKB">
        <authorList>
            <consortium name="WormBaseParasite"/>
        </authorList>
    </citation>
    <scope>IDENTIFICATION</scope>
</reference>
<evidence type="ECO:0000313" key="2">
    <source>
        <dbReference type="EMBL" id="VDM30472.1"/>
    </source>
</evidence>
<feature type="region of interest" description="Disordered" evidence="1">
    <location>
        <begin position="52"/>
        <end position="83"/>
    </location>
</feature>
<evidence type="ECO:0000313" key="4">
    <source>
        <dbReference type="WBParaSite" id="TTAC_0000630001-mRNA-1"/>
    </source>
</evidence>